<organism evidence="1 2">
    <name type="scientific">Candidatus Woesebacteria bacterium RBG_13_36_22</name>
    <dbReference type="NCBI Taxonomy" id="1802478"/>
    <lineage>
        <taxon>Bacteria</taxon>
        <taxon>Candidatus Woeseibacteriota</taxon>
    </lineage>
</organism>
<gene>
    <name evidence="1" type="ORF">A2Z67_00125</name>
</gene>
<evidence type="ECO:0000313" key="2">
    <source>
        <dbReference type="Proteomes" id="UP000176939"/>
    </source>
</evidence>
<sequence>MKITLENMKTIVRLKYPDAHESEVPLLLISKRGKWFHIISSRRCSWLGQGSTVRRAWQSAAELVMAGF</sequence>
<dbReference type="Proteomes" id="UP000176939">
    <property type="component" value="Unassembled WGS sequence"/>
</dbReference>
<dbReference type="EMBL" id="MGFQ01000003">
    <property type="protein sequence ID" value="OGM10647.1"/>
    <property type="molecule type" value="Genomic_DNA"/>
</dbReference>
<accession>A0A1F7X6J8</accession>
<reference evidence="1 2" key="1">
    <citation type="journal article" date="2016" name="Nat. Commun.">
        <title>Thousands of microbial genomes shed light on interconnected biogeochemical processes in an aquifer system.</title>
        <authorList>
            <person name="Anantharaman K."/>
            <person name="Brown C.T."/>
            <person name="Hug L.A."/>
            <person name="Sharon I."/>
            <person name="Castelle C.J."/>
            <person name="Probst A.J."/>
            <person name="Thomas B.C."/>
            <person name="Singh A."/>
            <person name="Wilkins M.J."/>
            <person name="Karaoz U."/>
            <person name="Brodie E.L."/>
            <person name="Williams K.H."/>
            <person name="Hubbard S.S."/>
            <person name="Banfield J.F."/>
        </authorList>
    </citation>
    <scope>NUCLEOTIDE SEQUENCE [LARGE SCALE GENOMIC DNA]</scope>
</reference>
<dbReference type="AlphaFoldDB" id="A0A1F7X6J8"/>
<evidence type="ECO:0000313" key="1">
    <source>
        <dbReference type="EMBL" id="OGM10647.1"/>
    </source>
</evidence>
<proteinExistence type="predicted"/>
<name>A0A1F7X6J8_9BACT</name>
<protein>
    <submittedName>
        <fullName evidence="1">Uncharacterized protein</fullName>
    </submittedName>
</protein>
<comment type="caution">
    <text evidence="1">The sequence shown here is derived from an EMBL/GenBank/DDBJ whole genome shotgun (WGS) entry which is preliminary data.</text>
</comment>